<dbReference type="Proteomes" id="UP000613030">
    <property type="component" value="Unassembled WGS sequence"/>
</dbReference>
<evidence type="ECO:0000313" key="5">
    <source>
        <dbReference type="Proteomes" id="UP000613030"/>
    </source>
</evidence>
<accession>A0ABS1KPG0</accession>
<sequence length="619" mass="70834">MKDFILGLRIRIKLLAAFGSLLLLSVLLIIFSVSSIDRIIYFKGINEKADLLKLQLETMDLALREFIYEGYKSKSFLEQQQSPVLDSFMENYAQAKIVITQFETLPAGATDRNISQTLIAPLDSLQQNFQQLVALLKTRGFKDYGLEGTLRKAIHNVENSGVDFDKSTMLMLRRHEKDFFLRKDLKYLDEFNQRFDIFSTQLTTSGGTALLPHLQHYKTEFNNVVAIEKQIGLTEDQGLRGRIKNYFTVIRPHIEAIRTQVKERNEAQIDSTQWILWIIFSVQIVVGIAMALVYANLLTRSIKEIRSGMQKLAAGIFPDKLHVLSTEEIGQTKMAFNQFIDRLRAATTFAERLGSGDLGMRYEDQYANDVLARSLVSAQEKLNHAEEHQRKINWMNEGMARFNDVLKNEAEALETVGDRILKLMVDYLHTNQGALYILQGHDNDRHLERLSTYAYAKKKFTNDRVTPGTGLIGQCVLEGETIYLKDVPDDFIKITSGLGEATPRNIVLVPLQVRKRVMGVLELASFKMLLPHEVEFVERIAESIATLLLNKQTSSETRRLLEESRQRADVLSQKEELMRENAEELLATQEEMHRQREALEAEIRSLKQRLALAETLVES</sequence>
<dbReference type="Pfam" id="PF00672">
    <property type="entry name" value="HAMP"/>
    <property type="match status" value="1"/>
</dbReference>
<feature type="transmembrane region" description="Helical" evidence="2">
    <location>
        <begin position="274"/>
        <end position="297"/>
    </location>
</feature>
<dbReference type="SUPFAM" id="SSF55781">
    <property type="entry name" value="GAF domain-like"/>
    <property type="match status" value="1"/>
</dbReference>
<name>A0ABS1KPG0_9BACT</name>
<dbReference type="PROSITE" id="PS50885">
    <property type="entry name" value="HAMP"/>
    <property type="match status" value="1"/>
</dbReference>
<keyword evidence="2" id="KW-0812">Transmembrane</keyword>
<dbReference type="InterPro" id="IPR003660">
    <property type="entry name" value="HAMP_dom"/>
</dbReference>
<organism evidence="4 5">
    <name type="scientific">Chryseolinea lacunae</name>
    <dbReference type="NCBI Taxonomy" id="2801331"/>
    <lineage>
        <taxon>Bacteria</taxon>
        <taxon>Pseudomonadati</taxon>
        <taxon>Bacteroidota</taxon>
        <taxon>Cytophagia</taxon>
        <taxon>Cytophagales</taxon>
        <taxon>Fulvivirgaceae</taxon>
        <taxon>Chryseolinea</taxon>
    </lineage>
</organism>
<dbReference type="SMART" id="SM00065">
    <property type="entry name" value="GAF"/>
    <property type="match status" value="1"/>
</dbReference>
<proteinExistence type="predicted"/>
<protein>
    <submittedName>
        <fullName evidence="4">GAF domain-containing protein</fullName>
    </submittedName>
</protein>
<feature type="transmembrane region" description="Helical" evidence="2">
    <location>
        <begin position="12"/>
        <end position="33"/>
    </location>
</feature>
<evidence type="ECO:0000256" key="2">
    <source>
        <dbReference type="SAM" id="Phobius"/>
    </source>
</evidence>
<evidence type="ECO:0000256" key="1">
    <source>
        <dbReference type="SAM" id="Coils"/>
    </source>
</evidence>
<dbReference type="Gene3D" id="6.10.340.10">
    <property type="match status" value="1"/>
</dbReference>
<reference evidence="4 5" key="1">
    <citation type="submission" date="2021-01" db="EMBL/GenBank/DDBJ databases">
        <title>Chryseolinea sp. Jin1 Genome sequencing and assembly.</title>
        <authorList>
            <person name="Kim I."/>
        </authorList>
    </citation>
    <scope>NUCLEOTIDE SEQUENCE [LARGE SCALE GENOMIC DNA]</scope>
    <source>
        <strain evidence="4 5">Jin1</strain>
    </source>
</reference>
<dbReference type="Pfam" id="PF13185">
    <property type="entry name" value="GAF_2"/>
    <property type="match status" value="1"/>
</dbReference>
<keyword evidence="5" id="KW-1185">Reference proteome</keyword>
<dbReference type="CDD" id="cd06225">
    <property type="entry name" value="HAMP"/>
    <property type="match status" value="1"/>
</dbReference>
<dbReference type="InterPro" id="IPR003018">
    <property type="entry name" value="GAF"/>
</dbReference>
<gene>
    <name evidence="4" type="ORF">JI741_03070</name>
</gene>
<dbReference type="Gene3D" id="3.30.450.40">
    <property type="match status" value="1"/>
</dbReference>
<dbReference type="EMBL" id="JAERRB010000001">
    <property type="protein sequence ID" value="MBL0740181.1"/>
    <property type="molecule type" value="Genomic_DNA"/>
</dbReference>
<evidence type="ECO:0000313" key="4">
    <source>
        <dbReference type="EMBL" id="MBL0740181.1"/>
    </source>
</evidence>
<keyword evidence="1" id="KW-0175">Coiled coil</keyword>
<comment type="caution">
    <text evidence="4">The sequence shown here is derived from an EMBL/GenBank/DDBJ whole genome shotgun (WGS) entry which is preliminary data.</text>
</comment>
<keyword evidence="2" id="KW-1133">Transmembrane helix</keyword>
<evidence type="ECO:0000259" key="3">
    <source>
        <dbReference type="PROSITE" id="PS50885"/>
    </source>
</evidence>
<feature type="coiled-coil region" evidence="1">
    <location>
        <begin position="560"/>
        <end position="616"/>
    </location>
</feature>
<dbReference type="SMART" id="SM00304">
    <property type="entry name" value="HAMP"/>
    <property type="match status" value="1"/>
</dbReference>
<dbReference type="InterPro" id="IPR029016">
    <property type="entry name" value="GAF-like_dom_sf"/>
</dbReference>
<feature type="domain" description="HAMP" evidence="3">
    <location>
        <begin position="296"/>
        <end position="348"/>
    </location>
</feature>
<dbReference type="RefSeq" id="WP_202007260.1">
    <property type="nucleotide sequence ID" value="NZ_JAERRB010000001.1"/>
</dbReference>
<keyword evidence="2" id="KW-0472">Membrane</keyword>